<dbReference type="GeneID" id="30000803"/>
<name>A0A1G4NVN0_9FLOR</name>
<dbReference type="InterPro" id="IPR012674">
    <property type="entry name" value="Calycin"/>
</dbReference>
<reference evidence="1" key="1">
    <citation type="submission" date="2016-10" db="EMBL/GenBank/DDBJ databases">
        <title>Chloroplast genomes as a tool to resolve red algal phylogenies: a case study in the Nemaliales.</title>
        <authorList>
            <person name="Costa J.F."/>
            <person name="Lin S.M."/>
            <person name="Macaya E.C."/>
            <person name="Fernandez-Garcia C."/>
            <person name="Verbruggen H."/>
        </authorList>
    </citation>
    <scope>NUCLEOTIDE SEQUENCE</scope>
    <source>
        <strain evidence="1">J.0256</strain>
    </source>
</reference>
<dbReference type="RefSeq" id="YP_009314509.1">
    <property type="nucleotide sequence ID" value="NC_031662.1"/>
</dbReference>
<dbReference type="AlphaFoldDB" id="A0A1G4NVN0"/>
<protein>
    <submittedName>
        <fullName evidence="1">Uncharacterized protein</fullName>
    </submittedName>
</protein>
<reference evidence="1" key="2">
    <citation type="submission" date="2016-10" db="EMBL/GenBank/DDBJ databases">
        <authorList>
            <person name="de Groot N.N."/>
        </authorList>
    </citation>
    <scope>NUCLEOTIDE SEQUENCE</scope>
    <source>
        <strain evidence="1">J.0256</strain>
    </source>
</reference>
<accession>A0A1G4NVN0</accession>
<geneLocation type="chloroplast" evidence="1"/>
<proteinExistence type="predicted"/>
<organism evidence="1">
    <name type="scientific">Liagoropsis maxima</name>
    <dbReference type="NCBI Taxonomy" id="1653392"/>
    <lineage>
        <taxon>Eukaryota</taxon>
        <taxon>Rhodophyta</taxon>
        <taxon>Florideophyceae</taxon>
        <taxon>Nemaliophycidae</taxon>
        <taxon>Nemaliales</taxon>
        <taxon>Liagoraceae</taxon>
        <taxon>Liagoropsis</taxon>
    </lineage>
</organism>
<keyword evidence="1" id="KW-0934">Plastid</keyword>
<gene>
    <name evidence="1" type="primary">ycf58</name>
    <name evidence="1" type="ORF">J0256_105</name>
</gene>
<sequence length="155" mass="18544">MFFQNFIKINHGRWMTLRTIYIPSSSSIYVHQSQVDVKPHLQNKYIVELDSLDQRNQLYIIHHYENHKGTNLFHNFGHRNDLPKHIHYFSEIQKLSNFRDFLNKTNYFSSKYQIRNLTINDKVWLVNPNLRLNISIVYKSNQCVCIAFGSDIKIA</sequence>
<dbReference type="EMBL" id="LT622870">
    <property type="protein sequence ID" value="SCW22763.1"/>
    <property type="molecule type" value="Genomic_DNA"/>
</dbReference>
<dbReference type="Gene3D" id="2.40.128.20">
    <property type="match status" value="1"/>
</dbReference>
<keyword evidence="1" id="KW-0150">Chloroplast</keyword>
<evidence type="ECO:0000313" key="1">
    <source>
        <dbReference type="EMBL" id="SCW22763.1"/>
    </source>
</evidence>